<dbReference type="SUPFAM" id="SSF55298">
    <property type="entry name" value="YjgF-like"/>
    <property type="match status" value="1"/>
</dbReference>
<feature type="signal peptide" evidence="1">
    <location>
        <begin position="1"/>
        <end position="21"/>
    </location>
</feature>
<dbReference type="CDD" id="cd00448">
    <property type="entry name" value="YjgF_YER057c_UK114_family"/>
    <property type="match status" value="1"/>
</dbReference>
<reference evidence="2 3" key="1">
    <citation type="submission" date="2018-06" db="EMBL/GenBank/DDBJ databases">
        <title>Genomic Encyclopedia of Archaeal and Bacterial Type Strains, Phase II (KMG-II): from individual species to whole genera.</title>
        <authorList>
            <person name="Goeker M."/>
        </authorList>
    </citation>
    <scope>NUCLEOTIDE SEQUENCE [LARGE SCALE GENOMIC DNA]</scope>
    <source>
        <strain evidence="2 3">DSM 14825</strain>
    </source>
</reference>
<evidence type="ECO:0000313" key="2">
    <source>
        <dbReference type="EMBL" id="RAJ26343.1"/>
    </source>
</evidence>
<proteinExistence type="predicted"/>
<gene>
    <name evidence="2" type="ORF">LY11_03787</name>
</gene>
<keyword evidence="1" id="KW-0732">Signal</keyword>
<protein>
    <submittedName>
        <fullName evidence="2">Enamine deaminase RidA (YjgF/YER057c/UK114 family)</fullName>
    </submittedName>
</protein>
<evidence type="ECO:0000313" key="3">
    <source>
        <dbReference type="Proteomes" id="UP000249754"/>
    </source>
</evidence>
<dbReference type="Gene3D" id="3.30.1330.40">
    <property type="entry name" value="RutC-like"/>
    <property type="match status" value="1"/>
</dbReference>
<dbReference type="EMBL" id="QLLR01000023">
    <property type="protein sequence ID" value="RAJ26343.1"/>
    <property type="molecule type" value="Genomic_DNA"/>
</dbReference>
<comment type="caution">
    <text evidence="2">The sequence shown here is derived from an EMBL/GenBank/DDBJ whole genome shotgun (WGS) entry which is preliminary data.</text>
</comment>
<dbReference type="PANTHER" id="PTHR43857:SF1">
    <property type="entry name" value="YJGH FAMILY PROTEIN"/>
    <property type="match status" value="1"/>
</dbReference>
<feature type="chain" id="PRO_5016327699" evidence="1">
    <location>
        <begin position="22"/>
        <end position="157"/>
    </location>
</feature>
<sequence>MMKKGNILLAFLLITGVPVWAQTQNTTQMEKRIINPWKWQDERSYVQAVEVKNVESTLYVSGQTAISADGISSNEDMKSQLILALQNLEKVIGEAGYECKGIARLNIYTTSTAELWPHFDIFQDWIAKHGVKPALTLLEVKSLFETLKVELEATVVK</sequence>
<name>A0A327SF90_9SPHI</name>
<dbReference type="STRING" id="188932.AY601_1062"/>
<dbReference type="Proteomes" id="UP000249754">
    <property type="component" value="Unassembled WGS sequence"/>
</dbReference>
<dbReference type="AlphaFoldDB" id="A0A327SF90"/>
<organism evidence="2 3">
    <name type="scientific">Pedobacter cryoconitis</name>
    <dbReference type="NCBI Taxonomy" id="188932"/>
    <lineage>
        <taxon>Bacteria</taxon>
        <taxon>Pseudomonadati</taxon>
        <taxon>Bacteroidota</taxon>
        <taxon>Sphingobacteriia</taxon>
        <taxon>Sphingobacteriales</taxon>
        <taxon>Sphingobacteriaceae</taxon>
        <taxon>Pedobacter</taxon>
    </lineage>
</organism>
<dbReference type="InterPro" id="IPR006175">
    <property type="entry name" value="YjgF/YER057c/UK114"/>
</dbReference>
<dbReference type="PANTHER" id="PTHR43857">
    <property type="entry name" value="BLR7761 PROTEIN"/>
    <property type="match status" value="1"/>
</dbReference>
<dbReference type="Pfam" id="PF01042">
    <property type="entry name" value="Ribonuc_L-PSP"/>
    <property type="match status" value="1"/>
</dbReference>
<accession>A0A327SF90</accession>
<dbReference type="InterPro" id="IPR035959">
    <property type="entry name" value="RutC-like_sf"/>
</dbReference>
<evidence type="ECO:0000256" key="1">
    <source>
        <dbReference type="SAM" id="SignalP"/>
    </source>
</evidence>
<dbReference type="RefSeq" id="WP_245952832.1">
    <property type="nucleotide sequence ID" value="NZ_QLLR01000023.1"/>
</dbReference>